<keyword evidence="5" id="KW-0560">Oxidoreductase</keyword>
<name>A0AAV9G652_9PEZI</name>
<keyword evidence="9" id="KW-1133">Transmembrane helix</keyword>
<evidence type="ECO:0000256" key="8">
    <source>
        <dbReference type="PIRSR" id="PIRSR602403-1"/>
    </source>
</evidence>
<sequence length="500" mass="55912">MANTLLEACASYASPSSILGLVLVALLTAIIKRRYFSPLSDIPGPFLASITRFWQIRTLLQGDSVNVIYDLHEKHGPFVRIAPNEISVCHRDAPKKLLLTPLHKDNWYRAGAIPDYRFETTLSITSPKAKVARSRHLLQGYSTTSLLRQEDRMDAIFSQLLDWLDKFSSTNDAMDLDRFFTFAAADLNGQVLFSKPFGFLAEGKDIDDTLARSHSIAGIGTVAGYFPWLNKLVANPFVTWLGVLPFKLIFDTGMKAISERQGQPDKAKNKDILGQWLQAHEDGKLTLRNVQAQTTLGVSAGTDAMSTGFQSFAYYTMRHPAAWKRCRVEVLQSQREHGRCKGKVVSFADAQTLPYLQACIKESLRLFGPLGTGLPRVVGEGGTKIGERVFPAGTTLSIHPYSMMRDKNIWGPDANEFKPERWLDEKVSAELDHFWMPFGLGYAACPGINLAKTELSKVAASIVRDYDIRPVDPRQEWSYEAYFNALPHTWPVYVAKAANE</sequence>
<dbReference type="PRINTS" id="PR00465">
    <property type="entry name" value="EP450IV"/>
</dbReference>
<dbReference type="Gene3D" id="1.10.630.10">
    <property type="entry name" value="Cytochrome P450"/>
    <property type="match status" value="1"/>
</dbReference>
<evidence type="ECO:0000256" key="3">
    <source>
        <dbReference type="ARBA" id="ARBA00022617"/>
    </source>
</evidence>
<evidence type="ECO:0000313" key="11">
    <source>
        <dbReference type="Proteomes" id="UP001321760"/>
    </source>
</evidence>
<dbReference type="GO" id="GO:0020037">
    <property type="term" value="F:heme binding"/>
    <property type="evidence" value="ECO:0007669"/>
    <property type="project" value="InterPro"/>
</dbReference>
<dbReference type="InterPro" id="IPR001128">
    <property type="entry name" value="Cyt_P450"/>
</dbReference>
<dbReference type="InterPro" id="IPR002403">
    <property type="entry name" value="Cyt_P450_E_grp-IV"/>
</dbReference>
<dbReference type="AlphaFoldDB" id="A0AAV9G652"/>
<keyword evidence="4 8" id="KW-0479">Metal-binding</keyword>
<evidence type="ECO:0000256" key="6">
    <source>
        <dbReference type="ARBA" id="ARBA00023004"/>
    </source>
</evidence>
<evidence type="ECO:0000256" key="2">
    <source>
        <dbReference type="ARBA" id="ARBA00010617"/>
    </source>
</evidence>
<evidence type="ECO:0000256" key="9">
    <source>
        <dbReference type="SAM" id="Phobius"/>
    </source>
</evidence>
<evidence type="ECO:0000256" key="4">
    <source>
        <dbReference type="ARBA" id="ARBA00022723"/>
    </source>
</evidence>
<protein>
    <submittedName>
        <fullName evidence="10">Pisatin demethylase</fullName>
    </submittedName>
</protein>
<proteinExistence type="inferred from homology"/>
<dbReference type="Pfam" id="PF00067">
    <property type="entry name" value="p450"/>
    <property type="match status" value="1"/>
</dbReference>
<keyword evidence="11" id="KW-1185">Reference proteome</keyword>
<dbReference type="PANTHER" id="PTHR24305:SF235">
    <property type="entry name" value="CYTOCHROME P450 MONOOXYGENASE APDB-RELATED"/>
    <property type="match status" value="1"/>
</dbReference>
<evidence type="ECO:0000256" key="7">
    <source>
        <dbReference type="ARBA" id="ARBA00023033"/>
    </source>
</evidence>
<feature type="transmembrane region" description="Helical" evidence="9">
    <location>
        <begin position="12"/>
        <end position="31"/>
    </location>
</feature>
<keyword evidence="9" id="KW-0812">Transmembrane</keyword>
<keyword evidence="3 8" id="KW-0349">Heme</keyword>
<dbReference type="EMBL" id="MU866001">
    <property type="protein sequence ID" value="KAK4442996.1"/>
    <property type="molecule type" value="Genomic_DNA"/>
</dbReference>
<accession>A0AAV9G652</accession>
<dbReference type="PANTHER" id="PTHR24305">
    <property type="entry name" value="CYTOCHROME P450"/>
    <property type="match status" value="1"/>
</dbReference>
<dbReference type="SUPFAM" id="SSF48264">
    <property type="entry name" value="Cytochrome P450"/>
    <property type="match status" value="1"/>
</dbReference>
<dbReference type="GO" id="GO:0004497">
    <property type="term" value="F:monooxygenase activity"/>
    <property type="evidence" value="ECO:0007669"/>
    <property type="project" value="UniProtKB-KW"/>
</dbReference>
<feature type="binding site" description="axial binding residue" evidence="8">
    <location>
        <position position="445"/>
    </location>
    <ligand>
        <name>heme</name>
        <dbReference type="ChEBI" id="CHEBI:30413"/>
    </ligand>
    <ligandPart>
        <name>Fe</name>
        <dbReference type="ChEBI" id="CHEBI:18248"/>
    </ligandPart>
</feature>
<dbReference type="GO" id="GO:0016705">
    <property type="term" value="F:oxidoreductase activity, acting on paired donors, with incorporation or reduction of molecular oxygen"/>
    <property type="evidence" value="ECO:0007669"/>
    <property type="project" value="InterPro"/>
</dbReference>
<dbReference type="Proteomes" id="UP001321760">
    <property type="component" value="Unassembled WGS sequence"/>
</dbReference>
<dbReference type="InterPro" id="IPR036396">
    <property type="entry name" value="Cyt_P450_sf"/>
</dbReference>
<evidence type="ECO:0000313" key="10">
    <source>
        <dbReference type="EMBL" id="KAK4442996.1"/>
    </source>
</evidence>
<dbReference type="GO" id="GO:0044550">
    <property type="term" value="P:secondary metabolite biosynthetic process"/>
    <property type="evidence" value="ECO:0007669"/>
    <property type="project" value="UniProtKB-ARBA"/>
</dbReference>
<comment type="caution">
    <text evidence="10">The sequence shown here is derived from an EMBL/GenBank/DDBJ whole genome shotgun (WGS) entry which is preliminary data.</text>
</comment>
<reference evidence="10" key="2">
    <citation type="submission" date="2023-05" db="EMBL/GenBank/DDBJ databases">
        <authorList>
            <consortium name="Lawrence Berkeley National Laboratory"/>
            <person name="Steindorff A."/>
            <person name="Hensen N."/>
            <person name="Bonometti L."/>
            <person name="Westerberg I."/>
            <person name="Brannstrom I.O."/>
            <person name="Guillou S."/>
            <person name="Cros-Aarteil S."/>
            <person name="Calhoun S."/>
            <person name="Haridas S."/>
            <person name="Kuo A."/>
            <person name="Mondo S."/>
            <person name="Pangilinan J."/>
            <person name="Riley R."/>
            <person name="Labutti K."/>
            <person name="Andreopoulos B."/>
            <person name="Lipzen A."/>
            <person name="Chen C."/>
            <person name="Yanf M."/>
            <person name="Daum C."/>
            <person name="Ng V."/>
            <person name="Clum A."/>
            <person name="Ohm R."/>
            <person name="Martin F."/>
            <person name="Silar P."/>
            <person name="Natvig D."/>
            <person name="Lalanne C."/>
            <person name="Gautier V."/>
            <person name="Ament-Velasquez S.L."/>
            <person name="Kruys A."/>
            <person name="Hutchinson M.I."/>
            <person name="Powell A.J."/>
            <person name="Barry K."/>
            <person name="Miller A.N."/>
            <person name="Grigoriev I.V."/>
            <person name="Debuchy R."/>
            <person name="Gladieux P."/>
            <person name="Thoren M.H."/>
            <person name="Johannesson H."/>
        </authorList>
    </citation>
    <scope>NUCLEOTIDE SEQUENCE</scope>
    <source>
        <strain evidence="10">PSN243</strain>
    </source>
</reference>
<comment type="similarity">
    <text evidence="2">Belongs to the cytochrome P450 family.</text>
</comment>
<dbReference type="GO" id="GO:0005506">
    <property type="term" value="F:iron ion binding"/>
    <property type="evidence" value="ECO:0007669"/>
    <property type="project" value="InterPro"/>
</dbReference>
<dbReference type="InterPro" id="IPR050121">
    <property type="entry name" value="Cytochrome_P450_monoxygenase"/>
</dbReference>
<keyword evidence="9" id="KW-0472">Membrane</keyword>
<evidence type="ECO:0000256" key="5">
    <source>
        <dbReference type="ARBA" id="ARBA00023002"/>
    </source>
</evidence>
<keyword evidence="7" id="KW-0503">Monooxygenase</keyword>
<reference evidence="10" key="1">
    <citation type="journal article" date="2023" name="Mol. Phylogenet. Evol.">
        <title>Genome-scale phylogeny and comparative genomics of the fungal order Sordariales.</title>
        <authorList>
            <person name="Hensen N."/>
            <person name="Bonometti L."/>
            <person name="Westerberg I."/>
            <person name="Brannstrom I.O."/>
            <person name="Guillou S."/>
            <person name="Cros-Aarteil S."/>
            <person name="Calhoun S."/>
            <person name="Haridas S."/>
            <person name="Kuo A."/>
            <person name="Mondo S."/>
            <person name="Pangilinan J."/>
            <person name="Riley R."/>
            <person name="LaButti K."/>
            <person name="Andreopoulos B."/>
            <person name="Lipzen A."/>
            <person name="Chen C."/>
            <person name="Yan M."/>
            <person name="Daum C."/>
            <person name="Ng V."/>
            <person name="Clum A."/>
            <person name="Steindorff A."/>
            <person name="Ohm R.A."/>
            <person name="Martin F."/>
            <person name="Silar P."/>
            <person name="Natvig D.O."/>
            <person name="Lalanne C."/>
            <person name="Gautier V."/>
            <person name="Ament-Velasquez S.L."/>
            <person name="Kruys A."/>
            <person name="Hutchinson M.I."/>
            <person name="Powell A.J."/>
            <person name="Barry K."/>
            <person name="Miller A.N."/>
            <person name="Grigoriev I.V."/>
            <person name="Debuchy R."/>
            <person name="Gladieux P."/>
            <person name="Hiltunen Thoren M."/>
            <person name="Johannesson H."/>
        </authorList>
    </citation>
    <scope>NUCLEOTIDE SEQUENCE</scope>
    <source>
        <strain evidence="10">PSN243</strain>
    </source>
</reference>
<evidence type="ECO:0000256" key="1">
    <source>
        <dbReference type="ARBA" id="ARBA00001971"/>
    </source>
</evidence>
<keyword evidence="6 8" id="KW-0408">Iron</keyword>
<gene>
    <name evidence="10" type="ORF">QBC34DRAFT_214502</name>
</gene>
<comment type="cofactor">
    <cofactor evidence="1 8">
        <name>heme</name>
        <dbReference type="ChEBI" id="CHEBI:30413"/>
    </cofactor>
</comment>
<organism evidence="10 11">
    <name type="scientific">Podospora aff. communis PSN243</name>
    <dbReference type="NCBI Taxonomy" id="3040156"/>
    <lineage>
        <taxon>Eukaryota</taxon>
        <taxon>Fungi</taxon>
        <taxon>Dikarya</taxon>
        <taxon>Ascomycota</taxon>
        <taxon>Pezizomycotina</taxon>
        <taxon>Sordariomycetes</taxon>
        <taxon>Sordariomycetidae</taxon>
        <taxon>Sordariales</taxon>
        <taxon>Podosporaceae</taxon>
        <taxon>Podospora</taxon>
    </lineage>
</organism>